<dbReference type="GO" id="GO:0009897">
    <property type="term" value="C:external side of plasma membrane"/>
    <property type="evidence" value="ECO:0007669"/>
    <property type="project" value="TreeGrafter"/>
</dbReference>
<dbReference type="PROSITE" id="PS50835">
    <property type="entry name" value="IG_LIKE"/>
    <property type="match status" value="1"/>
</dbReference>
<dbReference type="InterPro" id="IPR050504">
    <property type="entry name" value="IgSF_BTN/MOG"/>
</dbReference>
<dbReference type="GO" id="GO:0005102">
    <property type="term" value="F:signaling receptor binding"/>
    <property type="evidence" value="ECO:0007669"/>
    <property type="project" value="TreeGrafter"/>
</dbReference>
<protein>
    <recommendedName>
        <fullName evidence="7">Ig-like domain-containing protein</fullName>
    </recommendedName>
</protein>
<comment type="subcellular location">
    <subcellularLocation>
        <location evidence="1">Membrane</location>
    </subcellularLocation>
</comment>
<keyword evidence="5" id="KW-0325">Glycoprotein</keyword>
<evidence type="ECO:0000256" key="3">
    <source>
        <dbReference type="ARBA" id="ARBA00023136"/>
    </source>
</evidence>
<dbReference type="InterPro" id="IPR007110">
    <property type="entry name" value="Ig-like_dom"/>
</dbReference>
<dbReference type="Pfam" id="PF07686">
    <property type="entry name" value="V-set"/>
    <property type="match status" value="1"/>
</dbReference>
<evidence type="ECO:0000256" key="4">
    <source>
        <dbReference type="ARBA" id="ARBA00023157"/>
    </source>
</evidence>
<keyword evidence="6" id="KW-0393">Immunoglobulin domain</keyword>
<dbReference type="AlphaFoldDB" id="A0AAX7VTF0"/>
<dbReference type="GO" id="GO:0050863">
    <property type="term" value="P:regulation of T cell activation"/>
    <property type="evidence" value="ECO:0007669"/>
    <property type="project" value="UniProtKB-ARBA"/>
</dbReference>
<name>A0AAX7VTF0_ASTCA</name>
<sequence length="132" mass="14903">IHLPNILQKKSCYAPCQSRLIGPNQPIIATAGEDITLPCHLIPGENVAAMTLEWWTRPDLSPRFVYVWRSGQELVDKKHESFVGRTSLFPDELKQGNISLKLSNVKISDQGRYKCFIPALEKNSFIQLLVGK</sequence>
<reference evidence="8" key="1">
    <citation type="submission" date="2018-05" db="EMBL/GenBank/DDBJ databases">
        <authorList>
            <person name="Datahose"/>
        </authorList>
    </citation>
    <scope>NUCLEOTIDE SEQUENCE</scope>
</reference>
<dbReference type="SMART" id="SM00409">
    <property type="entry name" value="IG"/>
    <property type="match status" value="1"/>
</dbReference>
<dbReference type="InterPro" id="IPR013783">
    <property type="entry name" value="Ig-like_fold"/>
</dbReference>
<organism evidence="8 9">
    <name type="scientific">Astatotilapia calliptera</name>
    <name type="common">Eastern happy</name>
    <name type="synonym">Chromis callipterus</name>
    <dbReference type="NCBI Taxonomy" id="8154"/>
    <lineage>
        <taxon>Eukaryota</taxon>
        <taxon>Metazoa</taxon>
        <taxon>Chordata</taxon>
        <taxon>Craniata</taxon>
        <taxon>Vertebrata</taxon>
        <taxon>Euteleostomi</taxon>
        <taxon>Actinopterygii</taxon>
        <taxon>Neopterygii</taxon>
        <taxon>Teleostei</taxon>
        <taxon>Neoteleostei</taxon>
        <taxon>Acanthomorphata</taxon>
        <taxon>Ovalentaria</taxon>
        <taxon>Cichlomorphae</taxon>
        <taxon>Cichliformes</taxon>
        <taxon>Cichlidae</taxon>
        <taxon>African cichlids</taxon>
        <taxon>Pseudocrenilabrinae</taxon>
        <taxon>Haplochromini</taxon>
        <taxon>Astatotilapia</taxon>
    </lineage>
</organism>
<dbReference type="SMART" id="SM00406">
    <property type="entry name" value="IGv"/>
    <property type="match status" value="1"/>
</dbReference>
<dbReference type="GO" id="GO:0001817">
    <property type="term" value="P:regulation of cytokine production"/>
    <property type="evidence" value="ECO:0007669"/>
    <property type="project" value="TreeGrafter"/>
</dbReference>
<evidence type="ECO:0000256" key="5">
    <source>
        <dbReference type="ARBA" id="ARBA00023180"/>
    </source>
</evidence>
<dbReference type="SUPFAM" id="SSF48726">
    <property type="entry name" value="Immunoglobulin"/>
    <property type="match status" value="1"/>
</dbReference>
<keyword evidence="4" id="KW-1015">Disulfide bond</keyword>
<keyword evidence="3" id="KW-0472">Membrane</keyword>
<dbReference type="PANTHER" id="PTHR24100">
    <property type="entry name" value="BUTYROPHILIN"/>
    <property type="match status" value="1"/>
</dbReference>
<accession>A0AAX7VTF0</accession>
<evidence type="ECO:0000256" key="6">
    <source>
        <dbReference type="ARBA" id="ARBA00023319"/>
    </source>
</evidence>
<evidence type="ECO:0000256" key="2">
    <source>
        <dbReference type="ARBA" id="ARBA00022729"/>
    </source>
</evidence>
<dbReference type="Ensembl" id="ENSACLT00000047438.1">
    <property type="protein sequence ID" value="ENSACLP00000085913.1"/>
    <property type="gene ID" value="ENSACLG00000037784.1"/>
</dbReference>
<dbReference type="Gene3D" id="2.60.40.10">
    <property type="entry name" value="Immunoglobulins"/>
    <property type="match status" value="1"/>
</dbReference>
<dbReference type="PANTHER" id="PTHR24100:SF151">
    <property type="entry name" value="ICOS LIGAND"/>
    <property type="match status" value="1"/>
</dbReference>
<reference evidence="8" key="2">
    <citation type="submission" date="2025-08" db="UniProtKB">
        <authorList>
            <consortium name="Ensembl"/>
        </authorList>
    </citation>
    <scope>IDENTIFICATION</scope>
</reference>
<dbReference type="InterPro" id="IPR013106">
    <property type="entry name" value="Ig_V-set"/>
</dbReference>
<dbReference type="InterPro" id="IPR036179">
    <property type="entry name" value="Ig-like_dom_sf"/>
</dbReference>
<evidence type="ECO:0000313" key="8">
    <source>
        <dbReference type="Ensembl" id="ENSACLP00000085913.1"/>
    </source>
</evidence>
<reference evidence="8" key="3">
    <citation type="submission" date="2025-09" db="UniProtKB">
        <authorList>
            <consortium name="Ensembl"/>
        </authorList>
    </citation>
    <scope>IDENTIFICATION</scope>
</reference>
<dbReference type="Proteomes" id="UP000265100">
    <property type="component" value="Chromosome 3"/>
</dbReference>
<evidence type="ECO:0000259" key="7">
    <source>
        <dbReference type="PROSITE" id="PS50835"/>
    </source>
</evidence>
<dbReference type="FunFam" id="2.60.40.10:FF:000142">
    <property type="entry name" value="V-set domain-containing T-cell activation inhibitor 1"/>
    <property type="match status" value="1"/>
</dbReference>
<feature type="domain" description="Ig-like" evidence="7">
    <location>
        <begin position="4"/>
        <end position="115"/>
    </location>
</feature>
<evidence type="ECO:0000256" key="1">
    <source>
        <dbReference type="ARBA" id="ARBA00004370"/>
    </source>
</evidence>
<dbReference type="GO" id="GO:1903037">
    <property type="term" value="P:regulation of leukocyte cell-cell adhesion"/>
    <property type="evidence" value="ECO:0007669"/>
    <property type="project" value="UniProtKB-ARBA"/>
</dbReference>
<evidence type="ECO:0000313" key="9">
    <source>
        <dbReference type="Proteomes" id="UP000265100"/>
    </source>
</evidence>
<keyword evidence="2" id="KW-0732">Signal</keyword>
<dbReference type="InterPro" id="IPR003599">
    <property type="entry name" value="Ig_sub"/>
</dbReference>
<dbReference type="GO" id="GO:0050852">
    <property type="term" value="P:T cell receptor signaling pathway"/>
    <property type="evidence" value="ECO:0007669"/>
    <property type="project" value="TreeGrafter"/>
</dbReference>
<keyword evidence="9" id="KW-1185">Reference proteome</keyword>
<proteinExistence type="predicted"/>
<dbReference type="GeneTree" id="ENSGT00940000153527"/>